<dbReference type="RefSeq" id="WP_091401956.1">
    <property type="nucleotide sequence ID" value="NZ_FMCR01000003.1"/>
</dbReference>
<reference evidence="2 3" key="1">
    <citation type="submission" date="2016-06" db="EMBL/GenBank/DDBJ databases">
        <authorList>
            <person name="Kjaerup R.B."/>
            <person name="Dalgaard T.S."/>
            <person name="Juul-Madsen H.R."/>
        </authorList>
    </citation>
    <scope>NUCLEOTIDE SEQUENCE [LARGE SCALE GENOMIC DNA]</scope>
    <source>
        <strain evidence="2 3">DSM 44871</strain>
    </source>
</reference>
<dbReference type="AlphaFoldDB" id="A0A1C4Y4L8"/>
<accession>A0A1C4Y4L8</accession>
<dbReference type="EMBL" id="FMCR01000003">
    <property type="protein sequence ID" value="SCF15663.1"/>
    <property type="molecule type" value="Genomic_DNA"/>
</dbReference>
<evidence type="ECO:0000256" key="1">
    <source>
        <dbReference type="SAM" id="MobiDB-lite"/>
    </source>
</evidence>
<protein>
    <submittedName>
        <fullName evidence="2">Uncharacterized protein</fullName>
    </submittedName>
</protein>
<evidence type="ECO:0000313" key="2">
    <source>
        <dbReference type="EMBL" id="SCF15663.1"/>
    </source>
</evidence>
<evidence type="ECO:0000313" key="3">
    <source>
        <dbReference type="Proteomes" id="UP000198864"/>
    </source>
</evidence>
<gene>
    <name evidence="2" type="ORF">GA0070561_3955</name>
</gene>
<proteinExistence type="predicted"/>
<dbReference type="Proteomes" id="UP000198864">
    <property type="component" value="Unassembled WGS sequence"/>
</dbReference>
<organism evidence="2 3">
    <name type="scientific">Micromonospora saelicesensis</name>
    <dbReference type="NCBI Taxonomy" id="285676"/>
    <lineage>
        <taxon>Bacteria</taxon>
        <taxon>Bacillati</taxon>
        <taxon>Actinomycetota</taxon>
        <taxon>Actinomycetes</taxon>
        <taxon>Micromonosporales</taxon>
        <taxon>Micromonosporaceae</taxon>
        <taxon>Micromonospora</taxon>
    </lineage>
</organism>
<feature type="region of interest" description="Disordered" evidence="1">
    <location>
        <begin position="761"/>
        <end position="780"/>
    </location>
</feature>
<sequence>MSPRYAPLVPADALASAESYRQLQREREATRFRREIEAIVDSACGAEAGGPLLRNTFTSLSGNLASEGALSFAGLVAPERFEPARRAYDSAIDTRGSRGSLHNYLNVADAGSLVEHPEFREAFAHPLLVALVAYALGGPVKIIDLRAKDTQPLDVVARDNTLHVDNSPFMDEFKVIVTWTMGTGRGPSGQGLTYLPRTNQLLRQCFVNDDGTAWSDEDSCIFPSQARLDEALAAQARFFDDGLPRVVHLQDIAVPCHTIFAASRLVHHRYRTSAGGPRSAIMAAFHRTDEGTGFLGASDLPGSALDRFLLATGDGRPFLELLADEMPRVVAALAAAASRPGFVVDPDRHLLRDDGFRSWYERQSAGVSLDRLRRATLAAAVDDDTPIVQRLVLRMQYDLQGALNMPLYTDLREEVRKRARIVIREMTPEHIRDIVTRHDLGAVLRAEPAPPHRPVSELAEELHSALVALRRLLSTAVASRPAGPIWGSTDGSAAALSLRRFIVDLCVATADIADDASLATGCVFGALGSVLADDLFDLGAPGREITGELFGMYIRLAAPSLGERCPAHPEQEKLDTYLESVNEERQTAKLASEVWFQAASAEVTARNDDFVRALLRRVLPPGRPSPESGDLGALLADPAALSAYYWKRVVTGKPVAVRFGAADLDTLDGYFGLTAGRSLPAAVARLREETTPGSPAEHLLRSIERLASLRGQSHAEACRDVMSRLSTHWPDLVQRVRGGPDAPPPPADRILSTLHDAIGAAGEEGRRSHRSSPGVPAPRTGSAEVLLTTAEARELARVYMLARLCFSAEEFRIGQLLAGDPRVRYAVLATHLYLVSEVSRSASELVEDWGTAKILLPFTEAFVNVAGYSSSVIDLTPNPKLITVISNNLLPAVAGELLRRDAAVDELDADILAAGVQAAVQRGVFDVTIGLFNQTDRRDVVSLSGLSRRVCPAVRPFGAFCQRWLPYFFDRHPGGPERAGTPGVKCCA</sequence>
<dbReference type="STRING" id="285676.GA0070561_3955"/>
<name>A0A1C4Y4L8_9ACTN</name>